<dbReference type="EMBL" id="JBJJXI010000141">
    <property type="protein sequence ID" value="KAL3387064.1"/>
    <property type="molecule type" value="Genomic_DNA"/>
</dbReference>
<organism evidence="2 3">
    <name type="scientific">Trichogramma kaykai</name>
    <dbReference type="NCBI Taxonomy" id="54128"/>
    <lineage>
        <taxon>Eukaryota</taxon>
        <taxon>Metazoa</taxon>
        <taxon>Ecdysozoa</taxon>
        <taxon>Arthropoda</taxon>
        <taxon>Hexapoda</taxon>
        <taxon>Insecta</taxon>
        <taxon>Pterygota</taxon>
        <taxon>Neoptera</taxon>
        <taxon>Endopterygota</taxon>
        <taxon>Hymenoptera</taxon>
        <taxon>Apocrita</taxon>
        <taxon>Proctotrupomorpha</taxon>
        <taxon>Chalcidoidea</taxon>
        <taxon>Trichogrammatidae</taxon>
        <taxon>Trichogramma</taxon>
    </lineage>
</organism>
<feature type="compositionally biased region" description="Polar residues" evidence="1">
    <location>
        <begin position="1"/>
        <end position="11"/>
    </location>
</feature>
<dbReference type="Proteomes" id="UP001627154">
    <property type="component" value="Unassembled WGS sequence"/>
</dbReference>
<evidence type="ECO:0000313" key="3">
    <source>
        <dbReference type="Proteomes" id="UP001627154"/>
    </source>
</evidence>
<feature type="region of interest" description="Disordered" evidence="1">
    <location>
        <begin position="1"/>
        <end position="30"/>
    </location>
</feature>
<sequence>MEPDIRTSSTGADRRSLHSSWKKPEKERGAHKKWRCWTVSGVRPVISSTRLSSFQYLNETVNKGTIDIKMPTPERLLPIGHPRNLYDIELFDRRGRSFIY</sequence>
<protein>
    <submittedName>
        <fullName evidence="2">Uncharacterized protein</fullName>
    </submittedName>
</protein>
<proteinExistence type="predicted"/>
<name>A0ABD2W2G8_9HYME</name>
<accession>A0ABD2W2G8</accession>
<comment type="caution">
    <text evidence="2">The sequence shown here is derived from an EMBL/GenBank/DDBJ whole genome shotgun (WGS) entry which is preliminary data.</text>
</comment>
<reference evidence="2 3" key="1">
    <citation type="journal article" date="2024" name="bioRxiv">
        <title>A reference genome for Trichogramma kaykai: A tiny desert-dwelling parasitoid wasp with competing sex-ratio distorters.</title>
        <authorList>
            <person name="Culotta J."/>
            <person name="Lindsey A.R."/>
        </authorList>
    </citation>
    <scope>NUCLEOTIDE SEQUENCE [LARGE SCALE GENOMIC DNA]</scope>
    <source>
        <strain evidence="2 3">KSX58</strain>
    </source>
</reference>
<gene>
    <name evidence="2" type="ORF">TKK_017641</name>
</gene>
<feature type="compositionally biased region" description="Basic and acidic residues" evidence="1">
    <location>
        <begin position="12"/>
        <end position="28"/>
    </location>
</feature>
<evidence type="ECO:0000313" key="2">
    <source>
        <dbReference type="EMBL" id="KAL3387064.1"/>
    </source>
</evidence>
<evidence type="ECO:0000256" key="1">
    <source>
        <dbReference type="SAM" id="MobiDB-lite"/>
    </source>
</evidence>
<keyword evidence="3" id="KW-1185">Reference proteome</keyword>
<dbReference type="AlphaFoldDB" id="A0ABD2W2G8"/>